<evidence type="ECO:0000256" key="1">
    <source>
        <dbReference type="ARBA" id="ARBA00023002"/>
    </source>
</evidence>
<dbReference type="EMBL" id="UINC01158357">
    <property type="protein sequence ID" value="SVD55856.1"/>
    <property type="molecule type" value="Genomic_DNA"/>
</dbReference>
<evidence type="ECO:0000313" key="2">
    <source>
        <dbReference type="EMBL" id="SVD55856.1"/>
    </source>
</evidence>
<dbReference type="InterPro" id="IPR052019">
    <property type="entry name" value="F420H2_bilvrd_red/Heme_oxyg"/>
</dbReference>
<proteinExistence type="predicted"/>
<keyword evidence="1" id="KW-0560">Oxidoreductase</keyword>
<reference evidence="2" key="1">
    <citation type="submission" date="2018-05" db="EMBL/GenBank/DDBJ databases">
        <authorList>
            <person name="Lanie J.A."/>
            <person name="Ng W.-L."/>
            <person name="Kazmierczak K.M."/>
            <person name="Andrzejewski T.M."/>
            <person name="Davidsen T.M."/>
            <person name="Wayne K.J."/>
            <person name="Tettelin H."/>
            <person name="Glass J.I."/>
            <person name="Rusch D."/>
            <person name="Podicherti R."/>
            <person name="Tsui H.-C.T."/>
            <person name="Winkler M.E."/>
        </authorList>
    </citation>
    <scope>NUCLEOTIDE SEQUENCE</scope>
</reference>
<name>A0A382WAH9_9ZZZZ</name>
<dbReference type="Pfam" id="PF12900">
    <property type="entry name" value="Pyridox_ox_2"/>
    <property type="match status" value="1"/>
</dbReference>
<dbReference type="InterPro" id="IPR024747">
    <property type="entry name" value="Pyridox_Oxase-rel"/>
</dbReference>
<dbReference type="Gene3D" id="2.30.110.10">
    <property type="entry name" value="Electron Transport, Fmn-binding Protein, Chain A"/>
    <property type="match status" value="1"/>
</dbReference>
<accession>A0A382WAH9</accession>
<sequence length="140" mass="15606">MKMTKEEREAFLADLHVGVLGVNHGDIPLAVPIWYDYEPGGDVWLLTSPESIKGKGLEATGQFSLCAQTETPPYKYVTVAGTLREVEDSTPEASKHMAYRYLGPEFGDMYLAANADSEGSSKLYRLTPERWYTVDYGKAF</sequence>
<dbReference type="InterPro" id="IPR012349">
    <property type="entry name" value="Split_barrel_FMN-bd"/>
</dbReference>
<protein>
    <recommendedName>
        <fullName evidence="3">Pyridoxamine 5'-phosphate oxidase putative domain-containing protein</fullName>
    </recommendedName>
</protein>
<gene>
    <name evidence="2" type="ORF">METZ01_LOCUS408710</name>
</gene>
<dbReference type="GO" id="GO:0016627">
    <property type="term" value="F:oxidoreductase activity, acting on the CH-CH group of donors"/>
    <property type="evidence" value="ECO:0007669"/>
    <property type="project" value="TreeGrafter"/>
</dbReference>
<evidence type="ECO:0008006" key="3">
    <source>
        <dbReference type="Google" id="ProtNLM"/>
    </source>
</evidence>
<dbReference type="AlphaFoldDB" id="A0A382WAH9"/>
<organism evidence="2">
    <name type="scientific">marine metagenome</name>
    <dbReference type="NCBI Taxonomy" id="408172"/>
    <lineage>
        <taxon>unclassified sequences</taxon>
        <taxon>metagenomes</taxon>
        <taxon>ecological metagenomes</taxon>
    </lineage>
</organism>
<dbReference type="GO" id="GO:0070967">
    <property type="term" value="F:coenzyme F420 binding"/>
    <property type="evidence" value="ECO:0007669"/>
    <property type="project" value="TreeGrafter"/>
</dbReference>
<dbReference type="GO" id="GO:0005829">
    <property type="term" value="C:cytosol"/>
    <property type="evidence" value="ECO:0007669"/>
    <property type="project" value="TreeGrafter"/>
</dbReference>
<dbReference type="PANTHER" id="PTHR35176">
    <property type="entry name" value="HEME OXYGENASE HI_0854-RELATED"/>
    <property type="match status" value="1"/>
</dbReference>
<dbReference type="PANTHER" id="PTHR35176:SF6">
    <property type="entry name" value="HEME OXYGENASE HI_0854-RELATED"/>
    <property type="match status" value="1"/>
</dbReference>
<dbReference type="SUPFAM" id="SSF50475">
    <property type="entry name" value="FMN-binding split barrel"/>
    <property type="match status" value="1"/>
</dbReference>